<comment type="caution">
    <text evidence="1">The sequence shown here is derived from an EMBL/GenBank/DDBJ whole genome shotgun (WGS) entry which is preliminary data.</text>
</comment>
<accession>A0A7W6PBZ4</accession>
<proteinExistence type="predicted"/>
<dbReference type="AlphaFoldDB" id="A0A7W6PBZ4"/>
<name>A0A7W6PBZ4_9HYPH</name>
<sequence length="48" mass="5709">MRDREHEIMIDCLIDIMAELGEIEQRVKAVRETLEPIADTLFFSWKES</sequence>
<keyword evidence="2" id="KW-1185">Reference proteome</keyword>
<evidence type="ECO:0000313" key="1">
    <source>
        <dbReference type="EMBL" id="MBB4123971.1"/>
    </source>
</evidence>
<organism evidence="1 2">
    <name type="scientific">Martelella radicis</name>
    <dbReference type="NCBI Taxonomy" id="1397476"/>
    <lineage>
        <taxon>Bacteria</taxon>
        <taxon>Pseudomonadati</taxon>
        <taxon>Pseudomonadota</taxon>
        <taxon>Alphaproteobacteria</taxon>
        <taxon>Hyphomicrobiales</taxon>
        <taxon>Aurantimonadaceae</taxon>
        <taxon>Martelella</taxon>
    </lineage>
</organism>
<dbReference type="EMBL" id="JACIDZ010000015">
    <property type="protein sequence ID" value="MBB4123971.1"/>
    <property type="molecule type" value="Genomic_DNA"/>
</dbReference>
<protein>
    <submittedName>
        <fullName evidence="1">Uncharacterized protein</fullName>
    </submittedName>
</protein>
<evidence type="ECO:0000313" key="2">
    <source>
        <dbReference type="Proteomes" id="UP000530571"/>
    </source>
</evidence>
<gene>
    <name evidence="1" type="ORF">GGR30_003920</name>
</gene>
<reference evidence="1 2" key="1">
    <citation type="submission" date="2020-08" db="EMBL/GenBank/DDBJ databases">
        <title>Genomic Encyclopedia of Type Strains, Phase IV (KMG-IV): sequencing the most valuable type-strain genomes for metagenomic binning, comparative biology and taxonomic classification.</title>
        <authorList>
            <person name="Goeker M."/>
        </authorList>
    </citation>
    <scope>NUCLEOTIDE SEQUENCE [LARGE SCALE GENOMIC DNA]</scope>
    <source>
        <strain evidence="1 2">DSM 28101</strain>
    </source>
</reference>
<dbReference type="Proteomes" id="UP000530571">
    <property type="component" value="Unassembled WGS sequence"/>
</dbReference>
<dbReference type="RefSeq" id="WP_183489941.1">
    <property type="nucleotide sequence ID" value="NZ_JACIDZ010000015.1"/>
</dbReference>